<sequence length="153" mass="16402">MDIDDFEDQVDRWGEDVSAWPEPSRTQALALLEVSEEARAVVAEAAALRKALAARPAVRAPADLADRIFAAARAAEPEPRTPVPIPSTAPPPTAPPRSRWLAVLASSFGQEWRPAVVLSACFLLGLASSFMTVARSQDDGGLGFSGSLFQEFR</sequence>
<feature type="region of interest" description="Disordered" evidence="1">
    <location>
        <begin position="75"/>
        <end position="96"/>
    </location>
</feature>
<reference evidence="2" key="1">
    <citation type="journal article" date="2023" name="Microbiol Resour">
        <title>Genome Sequences of Rhodoplanes serenus and Two Thermotolerant Strains, Rhodoplanes tepidamans and 'Rhodoplanes cryptolactis,' Further Refine the Genus.</title>
        <authorList>
            <person name="Rayyan A.A."/>
            <person name="Kyndt J.A."/>
        </authorList>
    </citation>
    <scope>NUCLEOTIDE SEQUENCE</scope>
    <source>
        <strain evidence="2">DSM 9987</strain>
    </source>
</reference>
<organism evidence="2 3">
    <name type="scientific">Rhodoplanes tepidamans</name>
    <name type="common">Rhodoplanes cryptolactis</name>
    <dbReference type="NCBI Taxonomy" id="200616"/>
    <lineage>
        <taxon>Bacteria</taxon>
        <taxon>Pseudomonadati</taxon>
        <taxon>Pseudomonadota</taxon>
        <taxon>Alphaproteobacteria</taxon>
        <taxon>Hyphomicrobiales</taxon>
        <taxon>Nitrobacteraceae</taxon>
        <taxon>Rhodoplanes</taxon>
    </lineage>
</organism>
<gene>
    <name evidence="2" type="ORF">PQJ73_13910</name>
</gene>
<evidence type="ECO:0000313" key="2">
    <source>
        <dbReference type="EMBL" id="MDC7786784.1"/>
    </source>
</evidence>
<dbReference type="RefSeq" id="WP_272777630.1">
    <property type="nucleotide sequence ID" value="NZ_JAQQLI010000019.1"/>
</dbReference>
<comment type="caution">
    <text evidence="2">The sequence shown here is derived from an EMBL/GenBank/DDBJ whole genome shotgun (WGS) entry which is preliminary data.</text>
</comment>
<accession>A0ABT5JBZ1</accession>
<keyword evidence="3" id="KW-1185">Reference proteome</keyword>
<reference evidence="2" key="2">
    <citation type="submission" date="2023-02" db="EMBL/GenBank/DDBJ databases">
        <authorList>
            <person name="Rayyan A."/>
            <person name="Meyer T."/>
            <person name="Kyndt J.A."/>
        </authorList>
    </citation>
    <scope>NUCLEOTIDE SEQUENCE</scope>
    <source>
        <strain evidence="2">DSM 9987</strain>
    </source>
</reference>
<feature type="compositionally biased region" description="Pro residues" evidence="1">
    <location>
        <begin position="80"/>
        <end position="95"/>
    </location>
</feature>
<evidence type="ECO:0000313" key="3">
    <source>
        <dbReference type="Proteomes" id="UP001165652"/>
    </source>
</evidence>
<dbReference type="Proteomes" id="UP001165652">
    <property type="component" value="Unassembled WGS sequence"/>
</dbReference>
<name>A0ABT5JBZ1_RHOTP</name>
<proteinExistence type="predicted"/>
<dbReference type="EMBL" id="JAQQLI010000019">
    <property type="protein sequence ID" value="MDC7786784.1"/>
    <property type="molecule type" value="Genomic_DNA"/>
</dbReference>
<protein>
    <submittedName>
        <fullName evidence="2">Uncharacterized protein</fullName>
    </submittedName>
</protein>
<evidence type="ECO:0000256" key="1">
    <source>
        <dbReference type="SAM" id="MobiDB-lite"/>
    </source>
</evidence>